<organism evidence="1 2">
    <name type="scientific">Photorhabdus bodei</name>
    <dbReference type="NCBI Taxonomy" id="2029681"/>
    <lineage>
        <taxon>Bacteria</taxon>
        <taxon>Pseudomonadati</taxon>
        <taxon>Pseudomonadota</taxon>
        <taxon>Gammaproteobacteria</taxon>
        <taxon>Enterobacterales</taxon>
        <taxon>Morganellaceae</taxon>
        <taxon>Photorhabdus</taxon>
    </lineage>
</organism>
<proteinExistence type="predicted"/>
<evidence type="ECO:0000313" key="2">
    <source>
        <dbReference type="Proteomes" id="UP000250919"/>
    </source>
</evidence>
<evidence type="ECO:0000313" key="1">
    <source>
        <dbReference type="EMBL" id="RAX12727.1"/>
    </source>
</evidence>
<gene>
    <name evidence="1" type="ORF">CKY02_10955</name>
</gene>
<name>A0A329X7A8_9GAMM</name>
<dbReference type="Proteomes" id="UP000250919">
    <property type="component" value="Unassembled WGS sequence"/>
</dbReference>
<protein>
    <submittedName>
        <fullName evidence="1">Uncharacterized protein</fullName>
    </submittedName>
</protein>
<dbReference type="AlphaFoldDB" id="A0A329X7A8"/>
<accession>A0A329X7A8</accession>
<dbReference type="EMBL" id="NSCM01000014">
    <property type="protein sequence ID" value="RAX12727.1"/>
    <property type="molecule type" value="Genomic_DNA"/>
</dbReference>
<sequence length="59" mass="6838">MQRINNVLANSSVIAEDKLTVMMMFCFQLLSSTNADRVNMRISDSRVLTLKFEENFINH</sequence>
<reference evidence="1 2" key="1">
    <citation type="journal article" date="2018" name="Int. J. Syst. Evol. Microbiol.">
        <title>Whole-genome-based revisit of Photorhabdus phylogeny: proposal for the elevation of most Photorhabdus subspecies to the species level and description of one novel species Photorhabdus bodei sp. nov., and one novel subspecies Photorhabdus laumondii subsp. clarkei subsp. nov.</title>
        <authorList>
            <person name="Machado R.A.R."/>
            <person name="Wuthrich D."/>
            <person name="Kuhnert P."/>
            <person name="Arce C.C.M."/>
            <person name="Thonen L."/>
            <person name="Ruiz C."/>
            <person name="Zhang X."/>
            <person name="Robert C.A.M."/>
            <person name="Karimi J."/>
            <person name="Kamali S."/>
            <person name="Ma J."/>
            <person name="Bruggmann R."/>
            <person name="Erb M."/>
        </authorList>
    </citation>
    <scope>NUCLEOTIDE SEQUENCE [LARGE SCALE GENOMIC DNA]</scope>
    <source>
        <strain evidence="1 2">LJ24-63</strain>
    </source>
</reference>
<comment type="caution">
    <text evidence="1">The sequence shown here is derived from an EMBL/GenBank/DDBJ whole genome shotgun (WGS) entry which is preliminary data.</text>
</comment>